<feature type="non-terminal residue" evidence="3">
    <location>
        <position position="93"/>
    </location>
</feature>
<reference evidence="3 4" key="1">
    <citation type="journal article" date="2014" name="Genome Biol. Evol.">
        <title>The secreted proteins of Achlya hypogyna and Thraustotheca clavata identify the ancestral oomycete secretome and reveal gene acquisitions by horizontal gene transfer.</title>
        <authorList>
            <person name="Misner I."/>
            <person name="Blouin N."/>
            <person name="Leonard G."/>
            <person name="Richards T.A."/>
            <person name="Lane C.E."/>
        </authorList>
    </citation>
    <scope>NUCLEOTIDE SEQUENCE [LARGE SCALE GENOMIC DNA]</scope>
    <source>
        <strain evidence="3 4">ATCC 34112</strain>
    </source>
</reference>
<gene>
    <name evidence="3" type="ORF">THRCLA_20878</name>
</gene>
<keyword evidence="4" id="KW-1185">Reference proteome</keyword>
<comment type="caution">
    <text evidence="3">The sequence shown here is derived from an EMBL/GenBank/DDBJ whole genome shotgun (WGS) entry which is preliminary data.</text>
</comment>
<dbReference type="Gene3D" id="1.10.3330.10">
    <property type="entry name" value="Oxo-4-hydroxy-4-carboxy-5-ureidoimidazoline decarboxylase"/>
    <property type="match status" value="1"/>
</dbReference>
<evidence type="ECO:0000256" key="1">
    <source>
        <dbReference type="ARBA" id="ARBA00022631"/>
    </source>
</evidence>
<feature type="domain" description="Oxo-4-hydroxy-4-carboxy-5-ureidoimidazoline decarboxylase" evidence="2">
    <location>
        <begin position="3"/>
        <end position="93"/>
    </location>
</feature>
<dbReference type="InterPro" id="IPR036778">
    <property type="entry name" value="OHCU_decarboxylase_sf"/>
</dbReference>
<dbReference type="Proteomes" id="UP000243217">
    <property type="component" value="Unassembled WGS sequence"/>
</dbReference>
<accession>A0A1W0A2E3</accession>
<name>A0A1W0A2E3_9STRA</name>
<dbReference type="InterPro" id="IPR018020">
    <property type="entry name" value="OHCU_decarboxylase"/>
</dbReference>
<dbReference type="STRING" id="74557.A0A1W0A2E3"/>
<dbReference type="AlphaFoldDB" id="A0A1W0A2E3"/>
<evidence type="ECO:0000259" key="2">
    <source>
        <dbReference type="Pfam" id="PF09349"/>
    </source>
</evidence>
<dbReference type="EMBL" id="JNBS01000612">
    <property type="protein sequence ID" value="OQS04456.1"/>
    <property type="molecule type" value="Genomic_DNA"/>
</dbReference>
<dbReference type="GO" id="GO:0006144">
    <property type="term" value="P:purine nucleobase metabolic process"/>
    <property type="evidence" value="ECO:0007669"/>
    <property type="project" value="UniProtKB-KW"/>
</dbReference>
<dbReference type="Pfam" id="PF09349">
    <property type="entry name" value="OHCU_decarbox"/>
    <property type="match status" value="1"/>
</dbReference>
<sequence>MEEQLRECCGSSRWVRLMLDQRPFEGLEDMKKKAMEADAQLTREDWLEAFAAHPEVKNCKEDIGTKKKVISKWEAQEQSGAAQAEEKVLEELQ</sequence>
<organism evidence="3 4">
    <name type="scientific">Thraustotheca clavata</name>
    <dbReference type="NCBI Taxonomy" id="74557"/>
    <lineage>
        <taxon>Eukaryota</taxon>
        <taxon>Sar</taxon>
        <taxon>Stramenopiles</taxon>
        <taxon>Oomycota</taxon>
        <taxon>Saprolegniomycetes</taxon>
        <taxon>Saprolegniales</taxon>
        <taxon>Achlyaceae</taxon>
        <taxon>Thraustotheca</taxon>
    </lineage>
</organism>
<dbReference type="SUPFAM" id="SSF158694">
    <property type="entry name" value="UraD-Like"/>
    <property type="match status" value="1"/>
</dbReference>
<proteinExistence type="predicted"/>
<keyword evidence="1" id="KW-0659">Purine metabolism</keyword>
<dbReference type="OrthoDB" id="10265230at2759"/>
<evidence type="ECO:0000313" key="3">
    <source>
        <dbReference type="EMBL" id="OQS04456.1"/>
    </source>
</evidence>
<evidence type="ECO:0000313" key="4">
    <source>
        <dbReference type="Proteomes" id="UP000243217"/>
    </source>
</evidence>
<protein>
    <recommendedName>
        <fullName evidence="2">Oxo-4-hydroxy-4-carboxy-5-ureidoimidazoline decarboxylase domain-containing protein</fullName>
    </recommendedName>
</protein>